<evidence type="ECO:0008006" key="5">
    <source>
        <dbReference type="Google" id="ProtNLM"/>
    </source>
</evidence>
<evidence type="ECO:0000313" key="3">
    <source>
        <dbReference type="EMBL" id="MBM7052393.1"/>
    </source>
</evidence>
<keyword evidence="4" id="KW-1185">Reference proteome</keyword>
<reference evidence="3 4" key="1">
    <citation type="submission" date="2021-02" db="EMBL/GenBank/DDBJ databases">
        <title>Genome Streptomyces sp. RHZ10.</title>
        <authorList>
            <person name="Besaury L."/>
        </authorList>
    </citation>
    <scope>NUCLEOTIDE SEQUENCE [LARGE SCALE GENOMIC DNA]</scope>
    <source>
        <strain evidence="3 4">RHZ10</strain>
    </source>
</reference>
<accession>A0ABS2HQ15</accession>
<proteinExistence type="predicted"/>
<keyword evidence="2" id="KW-0732">Signal</keyword>
<name>A0ABS2HQ15_9ACTN</name>
<feature type="chain" id="PRO_5046228374" description="Lipoprotein" evidence="2">
    <location>
        <begin position="25"/>
        <end position="252"/>
    </location>
</feature>
<feature type="region of interest" description="Disordered" evidence="1">
    <location>
        <begin position="25"/>
        <end position="74"/>
    </location>
</feature>
<dbReference type="PROSITE" id="PS51257">
    <property type="entry name" value="PROKAR_LIPOPROTEIN"/>
    <property type="match status" value="1"/>
</dbReference>
<evidence type="ECO:0000313" key="4">
    <source>
        <dbReference type="Proteomes" id="UP000712045"/>
    </source>
</evidence>
<feature type="signal peptide" evidence="2">
    <location>
        <begin position="1"/>
        <end position="24"/>
    </location>
</feature>
<dbReference type="EMBL" id="JAFEUF010000001">
    <property type="protein sequence ID" value="MBM7052393.1"/>
    <property type="molecule type" value="Genomic_DNA"/>
</dbReference>
<feature type="compositionally biased region" description="Low complexity" evidence="1">
    <location>
        <begin position="37"/>
        <end position="51"/>
    </location>
</feature>
<evidence type="ECO:0000256" key="2">
    <source>
        <dbReference type="SAM" id="SignalP"/>
    </source>
</evidence>
<dbReference type="Proteomes" id="UP000712045">
    <property type="component" value="Unassembled WGS sequence"/>
</dbReference>
<dbReference type="RefSeq" id="WP_205080714.1">
    <property type="nucleotide sequence ID" value="NZ_JAFEUF010000001.1"/>
</dbReference>
<organism evidence="3 4">
    <name type="scientific">Streptomyces durocortorensis</name>
    <dbReference type="NCBI Taxonomy" id="2811104"/>
    <lineage>
        <taxon>Bacteria</taxon>
        <taxon>Bacillati</taxon>
        <taxon>Actinomycetota</taxon>
        <taxon>Actinomycetes</taxon>
        <taxon>Kitasatosporales</taxon>
        <taxon>Streptomycetaceae</taxon>
        <taxon>Streptomyces</taxon>
    </lineage>
</organism>
<sequence>MLRSHRKSVLTAAALIATTTLLTACQDGGSGDDKAHTSSSSSSETKAMSGSDTKASGSDEEQADGTTGNKSDGKEVTGTWFGTVSYLAPGKYTVSDLKDTKQQFFTSTDTDIQGAGKICGDAAGQAATPCSEDELEAAARDGVSATVKLKNGIAVSVIEDHSGSNDGKTSGLWSGKLAYLAPNKYTVANDEGRRAFLTSNETVINGAGLICGDREEIKQCTEDELEAAAEKSIDVVVKVENGIAVTIDENHN</sequence>
<evidence type="ECO:0000256" key="1">
    <source>
        <dbReference type="SAM" id="MobiDB-lite"/>
    </source>
</evidence>
<protein>
    <recommendedName>
        <fullName evidence="5">Lipoprotein</fullName>
    </recommendedName>
</protein>
<comment type="caution">
    <text evidence="3">The sequence shown here is derived from an EMBL/GenBank/DDBJ whole genome shotgun (WGS) entry which is preliminary data.</text>
</comment>
<gene>
    <name evidence="3" type="ORF">JS521_00420</name>
</gene>